<organism evidence="2 3">
    <name type="scientific">Methanobrevibacter millerae</name>
    <dbReference type="NCBI Taxonomy" id="230361"/>
    <lineage>
        <taxon>Archaea</taxon>
        <taxon>Methanobacteriati</taxon>
        <taxon>Methanobacteriota</taxon>
        <taxon>Methanomada group</taxon>
        <taxon>Methanobacteria</taxon>
        <taxon>Methanobacteriales</taxon>
        <taxon>Methanobacteriaceae</taxon>
        <taxon>Methanobrevibacter</taxon>
    </lineage>
</organism>
<dbReference type="RefSeq" id="WP_303737462.1">
    <property type="nucleotide sequence ID" value="NZ_SUTE01000071.1"/>
</dbReference>
<reference evidence="2" key="1">
    <citation type="submission" date="2019-04" db="EMBL/GenBank/DDBJ databases">
        <title>Evolution of Biomass-Degrading Anaerobic Consortia Revealed by Metagenomics.</title>
        <authorList>
            <person name="Peng X."/>
        </authorList>
    </citation>
    <scope>NUCLEOTIDE SEQUENCE</scope>
    <source>
        <strain evidence="2">SIG12</strain>
    </source>
</reference>
<dbReference type="GO" id="GO:0006730">
    <property type="term" value="P:one-carbon metabolic process"/>
    <property type="evidence" value="ECO:0007669"/>
    <property type="project" value="InterPro"/>
</dbReference>
<evidence type="ECO:0000259" key="1">
    <source>
        <dbReference type="Pfam" id="PF01913"/>
    </source>
</evidence>
<dbReference type="SUPFAM" id="SSF55112">
    <property type="entry name" value="Formylmethanofuran:tetrahydromethanopterin formyltransferase"/>
    <property type="match status" value="1"/>
</dbReference>
<evidence type="ECO:0000313" key="2">
    <source>
        <dbReference type="EMBL" id="MBE6505808.1"/>
    </source>
</evidence>
<dbReference type="InterPro" id="IPR022667">
    <property type="entry name" value="ForMFR_H4MPT_ForTrfase_N"/>
</dbReference>
<comment type="caution">
    <text evidence="2">The sequence shown here is derived from an EMBL/GenBank/DDBJ whole genome shotgun (WGS) entry which is preliminary data.</text>
</comment>
<dbReference type="Pfam" id="PF01913">
    <property type="entry name" value="FTR"/>
    <property type="match status" value="1"/>
</dbReference>
<evidence type="ECO:0000313" key="3">
    <source>
        <dbReference type="Proteomes" id="UP000762703"/>
    </source>
</evidence>
<accession>A0A8T3VCW8</accession>
<dbReference type="GO" id="GO:0016740">
    <property type="term" value="F:transferase activity"/>
    <property type="evidence" value="ECO:0007669"/>
    <property type="project" value="InterPro"/>
</dbReference>
<feature type="non-terminal residue" evidence="2">
    <location>
        <position position="26"/>
    </location>
</feature>
<protein>
    <recommendedName>
        <fullName evidence="1">Formylmethanofuran: tetrahydromethanopterin formyltransferase Ftr N-terminal domain-containing protein</fullName>
    </recommendedName>
</protein>
<dbReference type="InterPro" id="IPR023447">
    <property type="entry name" value="ForMFR_H4MPT_ForTrfase_fd-like"/>
</dbReference>
<dbReference type="AlphaFoldDB" id="A0A8T3VCW8"/>
<dbReference type="EMBL" id="SUTE01000071">
    <property type="protein sequence ID" value="MBE6505808.1"/>
    <property type="molecule type" value="Genomic_DNA"/>
</dbReference>
<gene>
    <name evidence="2" type="ORF">E7Z73_08790</name>
</gene>
<sequence length="26" mass="2881">MEINGVEIQDTFAEGFGIKVSRLIIT</sequence>
<dbReference type="Proteomes" id="UP000762703">
    <property type="component" value="Unassembled WGS sequence"/>
</dbReference>
<proteinExistence type="predicted"/>
<name>A0A8T3VCW8_9EURY</name>
<feature type="domain" description="Formylmethanofuran: tetrahydromethanopterin formyltransferase Ftr N-terminal" evidence="1">
    <location>
        <begin position="1"/>
        <end position="26"/>
    </location>
</feature>